<sequence length="385" mass="42346">MSQVTTSRLEIIQGLVDEAAISCNRSVELATPAISVICASPQLGAIDRPRADSILNKKPPREPIPWMLEHGIMEAEGPVALPPNEEFGMLARLVYPLRKDKELYGHLWIINEPPLSPAEMDQLHPITQRLARALHNHQISAESLLNSRRQATRRLLSDLPGALEDAHQDGYLPPGSPLYVRVFSFASNAHIDGIERAATPHRNPFLLAADPKAPHRLIAIEPSPSDDATAFVTRAAHSAGTPPIATGSAHITGSIASAAERARFAADVARLTGQDTLSWEDAGAWRLLLHWPLEPATVKELCPAVTDLISNQVSDIFWTTLLAYLNNSRNTKATASQLFIHRATLHYRLERAWELLGAEFEENGWEATALHLSLKLHGALQHRQV</sequence>
<dbReference type="InterPro" id="IPR042070">
    <property type="entry name" value="PucR_C-HTH_sf"/>
</dbReference>
<dbReference type="PANTHER" id="PTHR33744:SF17">
    <property type="entry name" value="CONSERVED PROTEIN"/>
    <property type="match status" value="1"/>
</dbReference>
<dbReference type="AlphaFoldDB" id="A0A1L7D5Y3"/>
<protein>
    <recommendedName>
        <fullName evidence="1">PucR C-terminal helix-turn-helix domain-containing protein</fullName>
    </recommendedName>
</protein>
<dbReference type="Gene3D" id="1.10.10.2840">
    <property type="entry name" value="PucR C-terminal helix-turn-helix domain"/>
    <property type="match status" value="1"/>
</dbReference>
<gene>
    <name evidence="2" type="ORF">CPHO_12135</name>
</gene>
<name>A0A1L7D5Y3_9CORY</name>
<dbReference type="Pfam" id="PF13556">
    <property type="entry name" value="HTH_30"/>
    <property type="match status" value="1"/>
</dbReference>
<keyword evidence="3" id="KW-1185">Reference proteome</keyword>
<feature type="domain" description="PucR C-terminal helix-turn-helix" evidence="1">
    <location>
        <begin position="319"/>
        <end position="375"/>
    </location>
</feature>
<reference evidence="2 3" key="1">
    <citation type="submission" date="2014-08" db="EMBL/GenBank/DDBJ databases">
        <title>Complete genome sequence of Corynebacterium phocae M408/89/1(T)(=DSM 44612(T)), isolated from the common seal (Phoca vitulina).</title>
        <authorList>
            <person name="Ruckert C."/>
            <person name="Albersmeier A."/>
            <person name="Winkler A."/>
            <person name="Kalinowski J."/>
        </authorList>
    </citation>
    <scope>NUCLEOTIDE SEQUENCE [LARGE SCALE GENOMIC DNA]</scope>
    <source>
        <strain evidence="2 3">M408/89/1</strain>
    </source>
</reference>
<dbReference type="SUPFAM" id="SSF55781">
    <property type="entry name" value="GAF domain-like"/>
    <property type="match status" value="1"/>
</dbReference>
<dbReference type="OrthoDB" id="4534407at2"/>
<dbReference type="InterPro" id="IPR025736">
    <property type="entry name" value="PucR_C-HTH_dom"/>
</dbReference>
<dbReference type="EMBL" id="CP009249">
    <property type="protein sequence ID" value="APT93515.1"/>
    <property type="molecule type" value="Genomic_DNA"/>
</dbReference>
<evidence type="ECO:0000259" key="1">
    <source>
        <dbReference type="Pfam" id="PF13556"/>
    </source>
</evidence>
<evidence type="ECO:0000313" key="2">
    <source>
        <dbReference type="EMBL" id="APT93515.1"/>
    </source>
</evidence>
<dbReference type="Proteomes" id="UP000185491">
    <property type="component" value="Chromosome"/>
</dbReference>
<organism evidence="2 3">
    <name type="scientific">Corynebacterium phocae</name>
    <dbReference type="NCBI Taxonomy" id="161895"/>
    <lineage>
        <taxon>Bacteria</taxon>
        <taxon>Bacillati</taxon>
        <taxon>Actinomycetota</taxon>
        <taxon>Actinomycetes</taxon>
        <taxon>Mycobacteriales</taxon>
        <taxon>Corynebacteriaceae</taxon>
        <taxon>Corynebacterium</taxon>
    </lineage>
</organism>
<evidence type="ECO:0000313" key="3">
    <source>
        <dbReference type="Proteomes" id="UP000185491"/>
    </source>
</evidence>
<dbReference type="KEGG" id="cpho:CPHO_12135"/>
<dbReference type="RefSeq" id="WP_075736184.1">
    <property type="nucleotide sequence ID" value="NZ_CP009249.1"/>
</dbReference>
<dbReference type="PANTHER" id="PTHR33744">
    <property type="entry name" value="CARBOHYDRATE DIACID REGULATOR"/>
    <property type="match status" value="1"/>
</dbReference>
<accession>A0A1L7D5Y3</accession>
<proteinExistence type="predicted"/>
<dbReference type="STRING" id="161895.CPHO_12135"/>
<dbReference type="InterPro" id="IPR051448">
    <property type="entry name" value="CdaR-like_regulators"/>
</dbReference>